<accession>A0ABQ9WPL1</accession>
<organism evidence="1 2">
    <name type="scientific">Blattamonas nauphoetae</name>
    <dbReference type="NCBI Taxonomy" id="2049346"/>
    <lineage>
        <taxon>Eukaryota</taxon>
        <taxon>Metamonada</taxon>
        <taxon>Preaxostyla</taxon>
        <taxon>Oxymonadida</taxon>
        <taxon>Blattamonas</taxon>
    </lineage>
</organism>
<sequence>MIISLSLHGTPELKIPVDFPVDEFQSPTDSCFEGMILIFWLMQSALSITSIAGEYPVPPTLSTHVVVTSQNNVFIRMWLGPVSILTFTSTAHSSPITSFSVPSLDDFQVETFIFFNTYFSSCFLSRHHPFTFAPDLLPLTLLVPNTSSSLTTADTFEKFQFNHSDDIRILAANPNLLSLPTVVITVDMILEMLADFLSLSHRSHRVTAALGLRDAVQVGCEFFA</sequence>
<dbReference type="EMBL" id="JARBJD010000677">
    <property type="protein sequence ID" value="KAK2940406.1"/>
    <property type="molecule type" value="Genomic_DNA"/>
</dbReference>
<evidence type="ECO:0000313" key="2">
    <source>
        <dbReference type="Proteomes" id="UP001281761"/>
    </source>
</evidence>
<reference evidence="1 2" key="1">
    <citation type="journal article" date="2022" name="bioRxiv">
        <title>Genomics of Preaxostyla Flagellates Illuminates Evolutionary Transitions and the Path Towards Mitochondrial Loss.</title>
        <authorList>
            <person name="Novak L.V.F."/>
            <person name="Treitli S.C."/>
            <person name="Pyrih J."/>
            <person name="Halakuc P."/>
            <person name="Pipaliya S.V."/>
            <person name="Vacek V."/>
            <person name="Brzon O."/>
            <person name="Soukal P."/>
            <person name="Eme L."/>
            <person name="Dacks J.B."/>
            <person name="Karnkowska A."/>
            <person name="Elias M."/>
            <person name="Hampl V."/>
        </authorList>
    </citation>
    <scope>NUCLEOTIDE SEQUENCE [LARGE SCALE GENOMIC DNA]</scope>
    <source>
        <strain evidence="1">NAU3</strain>
        <tissue evidence="1">Gut</tissue>
    </source>
</reference>
<keyword evidence="2" id="KW-1185">Reference proteome</keyword>
<comment type="caution">
    <text evidence="1">The sequence shown here is derived from an EMBL/GenBank/DDBJ whole genome shotgun (WGS) entry which is preliminary data.</text>
</comment>
<protein>
    <submittedName>
        <fullName evidence="1">Uncharacterized protein</fullName>
    </submittedName>
</protein>
<name>A0ABQ9WPL1_9EUKA</name>
<gene>
    <name evidence="1" type="ORF">BLNAU_24686</name>
</gene>
<evidence type="ECO:0000313" key="1">
    <source>
        <dbReference type="EMBL" id="KAK2940406.1"/>
    </source>
</evidence>
<dbReference type="Proteomes" id="UP001281761">
    <property type="component" value="Unassembled WGS sequence"/>
</dbReference>
<proteinExistence type="predicted"/>